<keyword evidence="6" id="KW-1133">Transmembrane helix</keyword>
<gene>
    <name evidence="9" type="ORF">IAA61_03270</name>
</gene>
<evidence type="ECO:0000256" key="1">
    <source>
        <dbReference type="ARBA" id="ARBA00004196"/>
    </source>
</evidence>
<comment type="similarity">
    <text evidence="2">Belongs to the membrane fusion protein (MFP) (TC 8.A.1) family.</text>
</comment>
<reference evidence="9" key="2">
    <citation type="journal article" date="2021" name="PeerJ">
        <title>Extensive microbial diversity within the chicken gut microbiome revealed by metagenomics and culture.</title>
        <authorList>
            <person name="Gilroy R."/>
            <person name="Ravi A."/>
            <person name="Getino M."/>
            <person name="Pursley I."/>
            <person name="Horton D.L."/>
            <person name="Alikhan N.F."/>
            <person name="Baker D."/>
            <person name="Gharbi K."/>
            <person name="Hall N."/>
            <person name="Watson M."/>
            <person name="Adriaenssens E.M."/>
            <person name="Foster-Nyarko E."/>
            <person name="Jarju S."/>
            <person name="Secka A."/>
            <person name="Antonio M."/>
            <person name="Oren A."/>
            <person name="Chaudhuri R.R."/>
            <person name="La Ragione R."/>
            <person name="Hildebrand F."/>
            <person name="Pallen M.J."/>
        </authorList>
    </citation>
    <scope>NUCLEOTIDE SEQUENCE</scope>
    <source>
        <strain evidence="9">USAMLcec3-3695</strain>
    </source>
</reference>
<feature type="domain" description="YknX-like beta-barrel" evidence="8">
    <location>
        <begin position="479"/>
        <end position="548"/>
    </location>
</feature>
<dbReference type="NCBIfam" id="TIGR01730">
    <property type="entry name" value="RND_mfp"/>
    <property type="match status" value="1"/>
</dbReference>
<dbReference type="InterPro" id="IPR050465">
    <property type="entry name" value="UPF0194_transport"/>
</dbReference>
<dbReference type="GO" id="GO:0016020">
    <property type="term" value="C:membrane"/>
    <property type="evidence" value="ECO:0007669"/>
    <property type="project" value="InterPro"/>
</dbReference>
<evidence type="ECO:0000259" key="7">
    <source>
        <dbReference type="Pfam" id="PF25917"/>
    </source>
</evidence>
<dbReference type="InterPro" id="IPR006143">
    <property type="entry name" value="RND_pump_MFP"/>
</dbReference>
<dbReference type="EMBL" id="DVNB01000032">
    <property type="protein sequence ID" value="HIU56818.1"/>
    <property type="molecule type" value="Genomic_DNA"/>
</dbReference>
<organism evidence="9 10">
    <name type="scientific">Candidatus Ornithomonoglobus merdipullorum</name>
    <dbReference type="NCBI Taxonomy" id="2840895"/>
    <lineage>
        <taxon>Bacteria</taxon>
        <taxon>Bacillati</taxon>
        <taxon>Bacillota</taxon>
        <taxon>Clostridia</taxon>
        <taxon>Candidatus Ornithomonoglobus</taxon>
    </lineage>
</organism>
<sequence>MGMKTVKERRRARSEDKLGKPSDGRENEDGEESRGRVKRFLSKFKKPSKKTVVLLIIAAVVIAVAAVSIVRRMAGGGTEEIKYTTATVERRSITRTVDGSSVVEANDTYEVTALVTGEILSDNFSEGDLVTKDQLLYTIDSSDAQQEVETAQNSLVQAQQTYADAVRQKANTVQTNSLNEQSQQNAILNALASVDSAARSLNDAQEDYDNLTITANYSGTVAEVLVNNGDSVNDGTQLARVYDSSRLKIQLPFNEADADTISVGDSAVLTIASSGDTVAGTVETVGTATQATSSHAIVRYVIIVVDNPGGLTTEDSATAVVNGAACNDLGTFEYYDEGYITARSSGRIGELYLQENDVITEGQVIGYITSSTVEDALESAKEQLESAERSRDDAYNQLEQLVIQNDTYSLDSNIQSAQISLDNARISLERAQENLEDYEITAPIEGTIIEKNKKAGDKLENNSSSTSEAMAVIYDMSTLKVQLSVDETDVQDIQTGQEVTITADAVEGTFTGTVEKVGVNGTSENGVTTYPVDIVITEYGDLLPGMNVDCVITVESSEDVLAVPVEAVQRGNIVYVQGEKTDESDNAPEGYYSVDVETGITDSVYIEIKSGLNEGDVVCGSISASGNEAQGTVDSSTTQMQGGMGGMGGMSGGGGGMGGGMPGGGGGMGGGMPGGGGGGAPGGGGGPM</sequence>
<evidence type="ECO:0000313" key="9">
    <source>
        <dbReference type="EMBL" id="HIU56818.1"/>
    </source>
</evidence>
<dbReference type="Gene3D" id="2.40.420.20">
    <property type="match status" value="1"/>
</dbReference>
<keyword evidence="6" id="KW-0472">Membrane</keyword>
<reference evidence="9" key="1">
    <citation type="submission" date="2020-10" db="EMBL/GenBank/DDBJ databases">
        <authorList>
            <person name="Gilroy R."/>
        </authorList>
    </citation>
    <scope>NUCLEOTIDE SEQUENCE</scope>
    <source>
        <strain evidence="9">USAMLcec3-3695</strain>
    </source>
</reference>
<dbReference type="PANTHER" id="PTHR32347">
    <property type="entry name" value="EFFLUX SYSTEM COMPONENT YKNX-RELATED"/>
    <property type="match status" value="1"/>
</dbReference>
<dbReference type="InterPro" id="IPR058636">
    <property type="entry name" value="Beta-barrel_YknX"/>
</dbReference>
<evidence type="ECO:0000259" key="8">
    <source>
        <dbReference type="Pfam" id="PF25990"/>
    </source>
</evidence>
<feature type="compositionally biased region" description="Basic and acidic residues" evidence="5">
    <location>
        <begin position="13"/>
        <end position="35"/>
    </location>
</feature>
<feature type="domain" description="Multidrug resistance protein MdtA-like barrel-sandwich hybrid" evidence="7">
    <location>
        <begin position="109"/>
        <end position="241"/>
    </location>
</feature>
<feature type="coiled-coil region" evidence="4">
    <location>
        <begin position="370"/>
        <end position="441"/>
    </location>
</feature>
<feature type="domain" description="Multidrug resistance protein MdtA-like barrel-sandwich hybrid" evidence="7">
    <location>
        <begin position="340"/>
        <end position="464"/>
    </location>
</feature>
<evidence type="ECO:0000256" key="4">
    <source>
        <dbReference type="SAM" id="Coils"/>
    </source>
</evidence>
<feature type="transmembrane region" description="Helical" evidence="6">
    <location>
        <begin position="52"/>
        <end position="70"/>
    </location>
</feature>
<dbReference type="Pfam" id="PF25917">
    <property type="entry name" value="BSH_RND"/>
    <property type="match status" value="2"/>
</dbReference>
<dbReference type="Proteomes" id="UP000824109">
    <property type="component" value="Unassembled WGS sequence"/>
</dbReference>
<evidence type="ECO:0000313" key="10">
    <source>
        <dbReference type="Proteomes" id="UP000824109"/>
    </source>
</evidence>
<evidence type="ECO:0000256" key="6">
    <source>
        <dbReference type="SAM" id="Phobius"/>
    </source>
</evidence>
<dbReference type="PANTHER" id="PTHR32347:SF14">
    <property type="entry name" value="EFFLUX SYSTEM COMPONENT YKNX-RELATED"/>
    <property type="match status" value="1"/>
</dbReference>
<dbReference type="Pfam" id="PF25990">
    <property type="entry name" value="Beta-barrel_YknX"/>
    <property type="match status" value="1"/>
</dbReference>
<dbReference type="GO" id="GO:0022857">
    <property type="term" value="F:transmembrane transporter activity"/>
    <property type="evidence" value="ECO:0007669"/>
    <property type="project" value="InterPro"/>
</dbReference>
<accession>A0A9D1MAD4</accession>
<comment type="caution">
    <text evidence="9">The sequence shown here is derived from an EMBL/GenBank/DDBJ whole genome shotgun (WGS) entry which is preliminary data.</text>
</comment>
<dbReference type="GO" id="GO:0030313">
    <property type="term" value="C:cell envelope"/>
    <property type="evidence" value="ECO:0007669"/>
    <property type="project" value="UniProtKB-SubCell"/>
</dbReference>
<dbReference type="InterPro" id="IPR058625">
    <property type="entry name" value="MdtA-like_BSH"/>
</dbReference>
<evidence type="ECO:0000256" key="2">
    <source>
        <dbReference type="ARBA" id="ARBA00009477"/>
    </source>
</evidence>
<keyword evidence="6" id="KW-0812">Transmembrane</keyword>
<feature type="region of interest" description="Disordered" evidence="5">
    <location>
        <begin position="1"/>
        <end position="36"/>
    </location>
</feature>
<dbReference type="Gene3D" id="2.40.50.100">
    <property type="match status" value="2"/>
</dbReference>
<proteinExistence type="inferred from homology"/>
<keyword evidence="3 4" id="KW-0175">Coiled coil</keyword>
<dbReference type="SUPFAM" id="SSF111369">
    <property type="entry name" value="HlyD-like secretion proteins"/>
    <property type="match status" value="2"/>
</dbReference>
<evidence type="ECO:0000256" key="5">
    <source>
        <dbReference type="SAM" id="MobiDB-lite"/>
    </source>
</evidence>
<dbReference type="AlphaFoldDB" id="A0A9D1MAD4"/>
<name>A0A9D1MAD4_9FIRM</name>
<evidence type="ECO:0000256" key="3">
    <source>
        <dbReference type="ARBA" id="ARBA00023054"/>
    </source>
</evidence>
<feature type="coiled-coil region" evidence="4">
    <location>
        <begin position="141"/>
        <end position="168"/>
    </location>
</feature>
<protein>
    <submittedName>
        <fullName evidence="9">Efflux RND transporter periplasmic adaptor subunit</fullName>
    </submittedName>
</protein>
<dbReference type="Gene3D" id="1.10.287.470">
    <property type="entry name" value="Helix hairpin bin"/>
    <property type="match status" value="1"/>
</dbReference>
<comment type="subcellular location">
    <subcellularLocation>
        <location evidence="1">Cell envelope</location>
    </subcellularLocation>
</comment>
<dbReference type="Gene3D" id="2.40.30.170">
    <property type="match status" value="2"/>
</dbReference>